<evidence type="ECO:0000313" key="8">
    <source>
        <dbReference type="Proteomes" id="UP000189681"/>
    </source>
</evidence>
<dbReference type="InterPro" id="IPR052206">
    <property type="entry name" value="Retinol_saturase"/>
</dbReference>
<feature type="domain" description="Amine oxidase" evidence="6">
    <location>
        <begin position="45"/>
        <end position="133"/>
    </location>
</feature>
<name>A0A1V4AVP3_9BACT</name>
<proteinExistence type="predicted"/>
<keyword evidence="3" id="KW-0274">FAD</keyword>
<organism evidence="7 8">
    <name type="scientific">Candidatus Brocadia carolinensis</name>
    <dbReference type="NCBI Taxonomy" id="1004156"/>
    <lineage>
        <taxon>Bacteria</taxon>
        <taxon>Pseudomonadati</taxon>
        <taxon>Planctomycetota</taxon>
        <taxon>Candidatus Brocadiia</taxon>
        <taxon>Candidatus Brocadiales</taxon>
        <taxon>Candidatus Brocadiaceae</taxon>
        <taxon>Candidatus Brocadia</taxon>
    </lineage>
</organism>
<keyword evidence="2" id="KW-0732">Signal</keyword>
<dbReference type="Gene3D" id="3.50.50.60">
    <property type="entry name" value="FAD/NAD(P)-binding domain"/>
    <property type="match status" value="1"/>
</dbReference>
<dbReference type="SUPFAM" id="SSF51905">
    <property type="entry name" value="FAD/NAD(P)-binding domain"/>
    <property type="match status" value="1"/>
</dbReference>
<dbReference type="InterPro" id="IPR036188">
    <property type="entry name" value="FAD/NAD-bd_sf"/>
</dbReference>
<dbReference type="AlphaFoldDB" id="A0A1V4AVP3"/>
<dbReference type="InterPro" id="IPR002937">
    <property type="entry name" value="Amino_oxidase"/>
</dbReference>
<protein>
    <recommendedName>
        <fullName evidence="6">Amine oxidase domain-containing protein</fullName>
    </recommendedName>
</protein>
<evidence type="ECO:0000313" key="7">
    <source>
        <dbReference type="EMBL" id="OOP57151.1"/>
    </source>
</evidence>
<keyword evidence="1" id="KW-0285">Flavoprotein</keyword>
<keyword evidence="4" id="KW-0521">NADP</keyword>
<accession>A0A1V4AVP3</accession>
<comment type="caution">
    <text evidence="7">The sequence shown here is derived from an EMBL/GenBank/DDBJ whole genome shotgun (WGS) entry which is preliminary data.</text>
</comment>
<dbReference type="Pfam" id="PF01593">
    <property type="entry name" value="Amino_oxidase"/>
    <property type="match status" value="1"/>
</dbReference>
<keyword evidence="5" id="KW-0520">NAD</keyword>
<evidence type="ECO:0000259" key="6">
    <source>
        <dbReference type="Pfam" id="PF01593"/>
    </source>
</evidence>
<evidence type="ECO:0000256" key="5">
    <source>
        <dbReference type="ARBA" id="ARBA00023027"/>
    </source>
</evidence>
<dbReference type="PANTHER" id="PTHR46091">
    <property type="entry name" value="BLR7054 PROTEIN"/>
    <property type="match status" value="1"/>
</dbReference>
<evidence type="ECO:0000256" key="1">
    <source>
        <dbReference type="ARBA" id="ARBA00022630"/>
    </source>
</evidence>
<reference evidence="7 8" key="1">
    <citation type="journal article" date="2017" name="Water Res.">
        <title>Discovery and metagenomic analysis of an anammox bacterial enrichment related to Candidatus "Brocadia caroliniensis" in a full-scale glycerol-fed nitritation-denitritation separate centrate treatment process.</title>
        <authorList>
            <person name="Park H."/>
            <person name="Brotto A.C."/>
            <person name="van Loosdrecht M.C."/>
            <person name="Chandran K."/>
        </authorList>
    </citation>
    <scope>NUCLEOTIDE SEQUENCE [LARGE SCALE GENOMIC DNA]</scope>
    <source>
        <strain evidence="7">26THWARD</strain>
    </source>
</reference>
<evidence type="ECO:0000256" key="2">
    <source>
        <dbReference type="ARBA" id="ARBA00022729"/>
    </source>
</evidence>
<evidence type="ECO:0000256" key="4">
    <source>
        <dbReference type="ARBA" id="ARBA00022857"/>
    </source>
</evidence>
<dbReference type="EMBL" id="AYTS01000042">
    <property type="protein sequence ID" value="OOP57151.1"/>
    <property type="molecule type" value="Genomic_DNA"/>
</dbReference>
<dbReference type="GO" id="GO:0016491">
    <property type="term" value="F:oxidoreductase activity"/>
    <property type="evidence" value="ECO:0007669"/>
    <property type="project" value="InterPro"/>
</dbReference>
<evidence type="ECO:0000256" key="3">
    <source>
        <dbReference type="ARBA" id="ARBA00022827"/>
    </source>
</evidence>
<sequence>MLSKGEFNKVGAVMARLGDISYLQLLDEFFTDSRLKSILSDRCTFVGLPPHKASALTMTIMVLSYFKFGAYRPVGGSQRLADALADGIRNKGGKIIFGNGAQKILLKNGECCGIRCENGDEYTSKNIISNVDFVHTFNNLLGGNFTYFAEYLLKNVGVSTSFFYFVCRD</sequence>
<dbReference type="PANTHER" id="PTHR46091:SF3">
    <property type="entry name" value="AMINE OXIDASE DOMAIN-CONTAINING PROTEIN"/>
    <property type="match status" value="1"/>
</dbReference>
<dbReference type="STRING" id="1004156.AYP45_05035"/>
<gene>
    <name evidence="7" type="ORF">AYP45_05035</name>
</gene>
<dbReference type="Proteomes" id="UP000189681">
    <property type="component" value="Unassembled WGS sequence"/>
</dbReference>